<evidence type="ECO:0000256" key="1">
    <source>
        <dbReference type="SAM" id="Phobius"/>
    </source>
</evidence>
<feature type="transmembrane region" description="Helical" evidence="1">
    <location>
        <begin position="27"/>
        <end position="51"/>
    </location>
</feature>
<sequence length="176" mass="19185">MQPVAEWPMAQQGGGPRSSLDGLGTQLGLAVATLASVPPLFPVLGPVFYLALLLYDMGWTEPALLGLCVLELVIGWLVVGFVVRQLPVAAWGVVIAIYYMAAYAVMALMLLTGEGLVAMLRHPELITARILRMNLPQWVAPLVAGVLLGLGYIGYRVGRRMSRWFKRSRLLARILS</sequence>
<dbReference type="PATRIC" id="fig|1121448.10.peg.826"/>
<feature type="transmembrane region" description="Helical" evidence="1">
    <location>
        <begin position="63"/>
        <end position="83"/>
    </location>
</feature>
<keyword evidence="1" id="KW-0812">Transmembrane</keyword>
<keyword evidence="1" id="KW-0472">Membrane</keyword>
<keyword evidence="3" id="KW-1185">Reference proteome</keyword>
<name>T2G970_MEGG1</name>
<organism evidence="2 3">
    <name type="scientific">Megalodesulfovibrio gigas (strain ATCC 19364 / DSM 1382 / NCIMB 9332 / VKM B-1759)</name>
    <name type="common">Desulfovibrio gigas</name>
    <dbReference type="NCBI Taxonomy" id="1121448"/>
    <lineage>
        <taxon>Bacteria</taxon>
        <taxon>Pseudomonadati</taxon>
        <taxon>Thermodesulfobacteriota</taxon>
        <taxon>Desulfovibrionia</taxon>
        <taxon>Desulfovibrionales</taxon>
        <taxon>Desulfovibrionaceae</taxon>
        <taxon>Megalodesulfovibrio</taxon>
    </lineage>
</organism>
<dbReference type="Proteomes" id="UP000016587">
    <property type="component" value="Chromosome"/>
</dbReference>
<evidence type="ECO:0000313" key="2">
    <source>
        <dbReference type="EMBL" id="AGW12719.1"/>
    </source>
</evidence>
<proteinExistence type="predicted"/>
<accession>T2G970</accession>
<gene>
    <name evidence="2" type="ORF">DGI_0824</name>
</gene>
<evidence type="ECO:0000313" key="3">
    <source>
        <dbReference type="Proteomes" id="UP000016587"/>
    </source>
</evidence>
<keyword evidence="1" id="KW-1133">Transmembrane helix</keyword>
<dbReference type="AlphaFoldDB" id="T2G970"/>
<dbReference type="HOGENOM" id="CLU_1522785_0_0_7"/>
<dbReference type="KEGG" id="dgg:DGI_0824"/>
<reference evidence="3" key="2">
    <citation type="submission" date="2013-07" db="EMBL/GenBank/DDBJ databases">
        <authorList>
            <person name="Morais-Silva F.O."/>
            <person name="Rezende A.M."/>
            <person name="Pimentel C."/>
            <person name="Resende D.M."/>
            <person name="Santos C.I."/>
            <person name="Clemente C."/>
            <person name="de Oliveira L.M."/>
            <person name="da Silva S.M."/>
            <person name="Costa D.A."/>
            <person name="Varela-Raposo A."/>
            <person name="Horacio E.C.A."/>
            <person name="Matos M."/>
            <person name="Flores O."/>
            <person name="Ruiz J.C."/>
            <person name="Rodrigues-Pousada C."/>
        </authorList>
    </citation>
    <scope>NUCLEOTIDE SEQUENCE [LARGE SCALE GENOMIC DNA]</scope>
    <source>
        <strain evidence="3">ATCC 19364 / DSM 1382 / NCIMB 9332 / VKM B-1759</strain>
    </source>
</reference>
<feature type="transmembrane region" description="Helical" evidence="1">
    <location>
        <begin position="90"/>
        <end position="111"/>
    </location>
</feature>
<feature type="transmembrane region" description="Helical" evidence="1">
    <location>
        <begin position="138"/>
        <end position="158"/>
    </location>
</feature>
<protein>
    <submittedName>
        <fullName evidence="2">Uncharacterized protein</fullName>
    </submittedName>
</protein>
<dbReference type="EMBL" id="CP006585">
    <property type="protein sequence ID" value="AGW12719.1"/>
    <property type="molecule type" value="Genomic_DNA"/>
</dbReference>
<reference evidence="2 3" key="1">
    <citation type="journal article" date="2013" name="J. Bacteriol.">
        <title>Roles of HynAB and Ech, the only two hydrogenases found in the model sulfate reducer Desulfovibrio gigas.</title>
        <authorList>
            <person name="Morais-Silva F.O."/>
            <person name="Santos C.I."/>
            <person name="Rodrigues R."/>
            <person name="Pereira I.A."/>
            <person name="Rodrigues-Pousada C."/>
        </authorList>
    </citation>
    <scope>NUCLEOTIDE SEQUENCE [LARGE SCALE GENOMIC DNA]</scope>
    <source>
        <strain evidence="3">ATCC 19364 / DSM 1382 / NCIMB 9332 / VKM B-1759</strain>
    </source>
</reference>